<comment type="caution">
    <text evidence="3">The sequence shown here is derived from an EMBL/GenBank/DDBJ whole genome shotgun (WGS) entry which is preliminary data.</text>
</comment>
<dbReference type="AlphaFoldDB" id="A0AAD7B384"/>
<organism evidence="3 4">
    <name type="scientific">Roridomyces roridus</name>
    <dbReference type="NCBI Taxonomy" id="1738132"/>
    <lineage>
        <taxon>Eukaryota</taxon>
        <taxon>Fungi</taxon>
        <taxon>Dikarya</taxon>
        <taxon>Basidiomycota</taxon>
        <taxon>Agaricomycotina</taxon>
        <taxon>Agaricomycetes</taxon>
        <taxon>Agaricomycetidae</taxon>
        <taxon>Agaricales</taxon>
        <taxon>Marasmiineae</taxon>
        <taxon>Mycenaceae</taxon>
        <taxon>Roridomyces</taxon>
    </lineage>
</organism>
<evidence type="ECO:0008006" key="5">
    <source>
        <dbReference type="Google" id="ProtNLM"/>
    </source>
</evidence>
<protein>
    <recommendedName>
        <fullName evidence="5">F-box domain-containing protein</fullName>
    </recommendedName>
</protein>
<feature type="region of interest" description="Disordered" evidence="2">
    <location>
        <begin position="71"/>
        <end position="97"/>
    </location>
</feature>
<evidence type="ECO:0000313" key="4">
    <source>
        <dbReference type="Proteomes" id="UP001221142"/>
    </source>
</evidence>
<accession>A0AAD7B384</accession>
<proteinExistence type="predicted"/>
<reference evidence="3" key="1">
    <citation type="submission" date="2023-03" db="EMBL/GenBank/DDBJ databases">
        <title>Massive genome expansion in bonnet fungi (Mycena s.s.) driven by repeated elements and novel gene families across ecological guilds.</title>
        <authorList>
            <consortium name="Lawrence Berkeley National Laboratory"/>
            <person name="Harder C.B."/>
            <person name="Miyauchi S."/>
            <person name="Viragh M."/>
            <person name="Kuo A."/>
            <person name="Thoen E."/>
            <person name="Andreopoulos B."/>
            <person name="Lu D."/>
            <person name="Skrede I."/>
            <person name="Drula E."/>
            <person name="Henrissat B."/>
            <person name="Morin E."/>
            <person name="Kohler A."/>
            <person name="Barry K."/>
            <person name="LaButti K."/>
            <person name="Morin E."/>
            <person name="Salamov A."/>
            <person name="Lipzen A."/>
            <person name="Mereny Z."/>
            <person name="Hegedus B."/>
            <person name="Baldrian P."/>
            <person name="Stursova M."/>
            <person name="Weitz H."/>
            <person name="Taylor A."/>
            <person name="Grigoriev I.V."/>
            <person name="Nagy L.G."/>
            <person name="Martin F."/>
            <person name="Kauserud H."/>
        </authorList>
    </citation>
    <scope>NUCLEOTIDE SEQUENCE</scope>
    <source>
        <strain evidence="3">9284</strain>
    </source>
</reference>
<keyword evidence="1" id="KW-0175">Coiled coil</keyword>
<name>A0AAD7B384_9AGAR</name>
<keyword evidence="4" id="KW-1185">Reference proteome</keyword>
<evidence type="ECO:0000256" key="2">
    <source>
        <dbReference type="SAM" id="MobiDB-lite"/>
    </source>
</evidence>
<dbReference type="EMBL" id="JARKIF010000042">
    <property type="protein sequence ID" value="KAJ7609137.1"/>
    <property type="molecule type" value="Genomic_DNA"/>
</dbReference>
<feature type="coiled-coil region" evidence="1">
    <location>
        <begin position="131"/>
        <end position="158"/>
    </location>
</feature>
<evidence type="ECO:0000256" key="1">
    <source>
        <dbReference type="SAM" id="Coils"/>
    </source>
</evidence>
<dbReference type="Proteomes" id="UP001221142">
    <property type="component" value="Unassembled WGS sequence"/>
</dbReference>
<sequence length="576" mass="63974">MDSTWSMGARSECAFPAGDQYDRALIEPLFSSTQNLKWSTKKWMSINAPRTAVQEYVVFIEKEPGTDKVKRMSRRSQCGEITKPKTDTEPDPVADTSTAAHLSRLLSTNEPPEGPILDYIQHVVSKTTVRLTALDQNISDLRAQLQQLEAERSLLSDSLQRSTTIMSPLNATRALAKIAQSPWVLGHICSRWREIALSTRSLWSLFYIASATDNSNLYTPLPMIKAQIQRARTLKVHFLGSEAGDSAPQVERFDLVSKHSERWEELSIQLTSTLVPRLTALQGRLPLLRKLWAQWDNDDSEEGVESIDCFGSAPSLVDAGFVSESRFIPVLLPLHQLTVYRVDCPWEEHQKALRAAPNLIEARIGVAFGDNPWPNPGETVVDMLRLRRLFVTGVNLLRILRAPALVGIGIDMTPGGEVSRELDAFFTRSSCTPRRLCFAGAPEANAVAEALNKHPFISSCMLVFDHTTPPSSTVFAALMTMFARADTAPHLDEICIGSHEPFDIDYTLLLEMLEARRNADRPLREATVLMSGWDPDPAIVTGLHALKGAGLDLSVAAVNFNRLRSWTYASPNFGLV</sequence>
<evidence type="ECO:0000313" key="3">
    <source>
        <dbReference type="EMBL" id="KAJ7609137.1"/>
    </source>
</evidence>
<gene>
    <name evidence="3" type="ORF">FB45DRAFT_876896</name>
</gene>